<keyword evidence="1" id="KW-0472">Membrane</keyword>
<evidence type="ECO:0000313" key="4">
    <source>
        <dbReference type="Proteomes" id="UP000637980"/>
    </source>
</evidence>
<evidence type="ECO:0000256" key="1">
    <source>
        <dbReference type="SAM" id="Phobius"/>
    </source>
</evidence>
<protein>
    <recommendedName>
        <fullName evidence="2">VTT domain-containing protein</fullName>
    </recommendedName>
</protein>
<evidence type="ECO:0000313" key="3">
    <source>
        <dbReference type="EMBL" id="GHB28702.1"/>
    </source>
</evidence>
<evidence type="ECO:0000259" key="2">
    <source>
        <dbReference type="Pfam" id="PF09335"/>
    </source>
</evidence>
<dbReference type="PANTHER" id="PTHR42709:SF11">
    <property type="entry name" value="DEDA FAMILY PROTEIN"/>
    <property type="match status" value="1"/>
</dbReference>
<keyword evidence="4" id="KW-1185">Reference proteome</keyword>
<dbReference type="Proteomes" id="UP000637980">
    <property type="component" value="Unassembled WGS sequence"/>
</dbReference>
<dbReference type="InterPro" id="IPR051311">
    <property type="entry name" value="DedA_domain"/>
</dbReference>
<organism evidence="3 4">
    <name type="scientific">Pseudovibrio japonicus</name>
    <dbReference type="NCBI Taxonomy" id="366534"/>
    <lineage>
        <taxon>Bacteria</taxon>
        <taxon>Pseudomonadati</taxon>
        <taxon>Pseudomonadota</taxon>
        <taxon>Alphaproteobacteria</taxon>
        <taxon>Hyphomicrobiales</taxon>
        <taxon>Stappiaceae</taxon>
        <taxon>Pseudovibrio</taxon>
    </lineage>
</organism>
<dbReference type="Pfam" id="PF09335">
    <property type="entry name" value="VTT_dom"/>
    <property type="match status" value="1"/>
</dbReference>
<reference evidence="4" key="1">
    <citation type="journal article" date="2019" name="Int. J. Syst. Evol. Microbiol.">
        <title>The Global Catalogue of Microorganisms (GCM) 10K type strain sequencing project: providing services to taxonomists for standard genome sequencing and annotation.</title>
        <authorList>
            <consortium name="The Broad Institute Genomics Platform"/>
            <consortium name="The Broad Institute Genome Sequencing Center for Infectious Disease"/>
            <person name="Wu L."/>
            <person name="Ma J."/>
        </authorList>
    </citation>
    <scope>NUCLEOTIDE SEQUENCE [LARGE SCALE GENOMIC DNA]</scope>
    <source>
        <strain evidence="4">KCTC 12861</strain>
    </source>
</reference>
<name>A0ABQ3EF36_9HYPH</name>
<feature type="transmembrane region" description="Helical" evidence="1">
    <location>
        <begin position="171"/>
        <end position="189"/>
    </location>
</feature>
<proteinExistence type="predicted"/>
<keyword evidence="1" id="KW-1133">Transmembrane helix</keyword>
<dbReference type="PANTHER" id="PTHR42709">
    <property type="entry name" value="ALKALINE PHOSPHATASE LIKE PROTEIN"/>
    <property type="match status" value="1"/>
</dbReference>
<sequence length="192" mass="21381">MLRRLYDWTLSLAAGPRAPQALGAVAFVESSVFPLPPDLLLIPMCVSNRQRAWFYAALCTVASVLGGLLGYLIGAVLFEEVAKPILTFYGYMDKFDQFAQIFADWGWWFVFIAGLTPFPYKVITIASGVFALNLPVFIVASIISRGIRFFVVAGLLYLFGPAIREFIEKRLGLMFTLFMVLLIGGFAVIKFL</sequence>
<feature type="transmembrane region" description="Helical" evidence="1">
    <location>
        <begin position="53"/>
        <end position="78"/>
    </location>
</feature>
<feature type="domain" description="VTT" evidence="2">
    <location>
        <begin position="53"/>
        <end position="157"/>
    </location>
</feature>
<feature type="transmembrane region" description="Helical" evidence="1">
    <location>
        <begin position="98"/>
        <end position="116"/>
    </location>
</feature>
<dbReference type="RefSeq" id="WP_189436274.1">
    <property type="nucleotide sequence ID" value="NZ_BMXE01000002.1"/>
</dbReference>
<feature type="transmembrane region" description="Helical" evidence="1">
    <location>
        <begin position="136"/>
        <end position="159"/>
    </location>
</feature>
<accession>A0ABQ3EF36</accession>
<comment type="caution">
    <text evidence="3">The sequence shown here is derived from an EMBL/GenBank/DDBJ whole genome shotgun (WGS) entry which is preliminary data.</text>
</comment>
<dbReference type="InterPro" id="IPR032816">
    <property type="entry name" value="VTT_dom"/>
</dbReference>
<keyword evidence="1" id="KW-0812">Transmembrane</keyword>
<dbReference type="EMBL" id="BMXE01000002">
    <property type="protein sequence ID" value="GHB28702.1"/>
    <property type="molecule type" value="Genomic_DNA"/>
</dbReference>
<gene>
    <name evidence="3" type="ORF">GCM10007094_16590</name>
</gene>